<dbReference type="PROSITE" id="PS00028">
    <property type="entry name" value="ZINC_FINGER_C2H2_1"/>
    <property type="match status" value="3"/>
</dbReference>
<sequence length="536" mass="60067">MTQEDSWHNVHQLVGPHLQHHSDQQEHQGLGSKGTSPRFSYKRAISSKPQREGILDNTDQPEGLEAGDSASQSTSFLMESVENLALSGSRSSGESSLYKTPQHSEDDAEIVFMSTSLHETMSNSQDLQVTQLYSEGSSLTYCAPHSSLTRQTLGSLSEKPVSDPQHLKAGECGGTNRYICQWCGRNFDRVSNLKRHLLLHSGIKPFKCLYCNYRATQKANVVQHLASRHKDEMRALLQNNISDRHVSGSAGYQARRLVDAGTTSAWQGYEGKGETSSSLPLFTHTSESALVSLTPHISHVDSGRQRGQGRTLIDTIVEPASGVSSKGSTLLETRLGLGHEVVKTSGASGESPRGREEAEAERPLVPSHLMRPFQDPRQCPWCHKVLSKASNLKVHIRRHTGEKPYHCLFCPYMAAQKIQVEFWDALLPLTTSTTTTSSSSSTTFVHHHNHQQLYHHHYQKPQITRRFQCPFCNLSMSHRNNMRKHIRTHTGEKPFYCQLCDYRAPRKDMVEKHVILKHPGQDMGVVASDFQLLQQH</sequence>
<dbReference type="AlphaFoldDB" id="A0A5B7D5B0"/>
<dbReference type="GO" id="GO:0008270">
    <property type="term" value="F:zinc ion binding"/>
    <property type="evidence" value="ECO:0007669"/>
    <property type="project" value="UniProtKB-KW"/>
</dbReference>
<dbReference type="GO" id="GO:0010468">
    <property type="term" value="P:regulation of gene expression"/>
    <property type="evidence" value="ECO:0007669"/>
    <property type="project" value="TreeGrafter"/>
</dbReference>
<dbReference type="InterPro" id="IPR036236">
    <property type="entry name" value="Znf_C2H2_sf"/>
</dbReference>
<feature type="compositionally biased region" description="Basic and acidic residues" evidence="8">
    <location>
        <begin position="352"/>
        <end position="362"/>
    </location>
</feature>
<evidence type="ECO:0000256" key="1">
    <source>
        <dbReference type="ARBA" id="ARBA00004123"/>
    </source>
</evidence>
<organism evidence="10 11">
    <name type="scientific">Portunus trituberculatus</name>
    <name type="common">Swimming crab</name>
    <name type="synonym">Neptunus trituberculatus</name>
    <dbReference type="NCBI Taxonomy" id="210409"/>
    <lineage>
        <taxon>Eukaryota</taxon>
        <taxon>Metazoa</taxon>
        <taxon>Ecdysozoa</taxon>
        <taxon>Arthropoda</taxon>
        <taxon>Crustacea</taxon>
        <taxon>Multicrustacea</taxon>
        <taxon>Malacostraca</taxon>
        <taxon>Eumalacostraca</taxon>
        <taxon>Eucarida</taxon>
        <taxon>Decapoda</taxon>
        <taxon>Pleocyemata</taxon>
        <taxon>Brachyura</taxon>
        <taxon>Eubrachyura</taxon>
        <taxon>Portunoidea</taxon>
        <taxon>Portunidae</taxon>
        <taxon>Portuninae</taxon>
        <taxon>Portunus</taxon>
    </lineage>
</organism>
<dbReference type="InterPro" id="IPR013087">
    <property type="entry name" value="Znf_C2H2_type"/>
</dbReference>
<dbReference type="Pfam" id="PF00096">
    <property type="entry name" value="zf-C2H2"/>
    <property type="match status" value="3"/>
</dbReference>
<dbReference type="OrthoDB" id="6344893at2759"/>
<evidence type="ECO:0000313" key="11">
    <source>
        <dbReference type="Proteomes" id="UP000324222"/>
    </source>
</evidence>
<dbReference type="PANTHER" id="PTHR16515:SF49">
    <property type="entry name" value="GASTRULA ZINC FINGER PROTEIN XLCGF49.1-LIKE-RELATED"/>
    <property type="match status" value="1"/>
</dbReference>
<dbReference type="InterPro" id="IPR050331">
    <property type="entry name" value="Zinc_finger"/>
</dbReference>
<protein>
    <submittedName>
        <fullName evidence="10">Zinc finger protein 774</fullName>
    </submittedName>
</protein>
<keyword evidence="4 7" id="KW-0863">Zinc-finger</keyword>
<feature type="region of interest" description="Disordered" evidence="8">
    <location>
        <begin position="343"/>
        <end position="362"/>
    </location>
</feature>
<keyword evidence="5" id="KW-0862">Zinc</keyword>
<evidence type="ECO:0000259" key="9">
    <source>
        <dbReference type="PROSITE" id="PS50157"/>
    </source>
</evidence>
<dbReference type="Gene3D" id="3.30.160.60">
    <property type="entry name" value="Classic Zinc Finger"/>
    <property type="match status" value="5"/>
</dbReference>
<dbReference type="Proteomes" id="UP000324222">
    <property type="component" value="Unassembled WGS sequence"/>
</dbReference>
<dbReference type="GO" id="GO:0005634">
    <property type="term" value="C:nucleus"/>
    <property type="evidence" value="ECO:0007669"/>
    <property type="project" value="UniProtKB-SubCell"/>
</dbReference>
<evidence type="ECO:0000256" key="8">
    <source>
        <dbReference type="SAM" id="MobiDB-lite"/>
    </source>
</evidence>
<dbReference type="PROSITE" id="PS50157">
    <property type="entry name" value="ZINC_FINGER_C2H2_2"/>
    <property type="match status" value="3"/>
</dbReference>
<keyword evidence="3" id="KW-0677">Repeat</keyword>
<dbReference type="EMBL" id="VSRR010000432">
    <property type="protein sequence ID" value="MPC15503.1"/>
    <property type="molecule type" value="Genomic_DNA"/>
</dbReference>
<gene>
    <name evidence="10" type="primary">ZNF774</name>
    <name evidence="10" type="ORF">E2C01_008297</name>
</gene>
<proteinExistence type="predicted"/>
<name>A0A5B7D5B0_PORTR</name>
<evidence type="ECO:0000256" key="2">
    <source>
        <dbReference type="ARBA" id="ARBA00022723"/>
    </source>
</evidence>
<keyword evidence="2" id="KW-0479">Metal-binding</keyword>
<feature type="region of interest" description="Disordered" evidence="8">
    <location>
        <begin position="18"/>
        <end position="73"/>
    </location>
</feature>
<reference evidence="10 11" key="1">
    <citation type="submission" date="2019-05" db="EMBL/GenBank/DDBJ databases">
        <title>Another draft genome of Portunus trituberculatus and its Hox gene families provides insights of decapod evolution.</title>
        <authorList>
            <person name="Jeong J.-H."/>
            <person name="Song I."/>
            <person name="Kim S."/>
            <person name="Choi T."/>
            <person name="Kim D."/>
            <person name="Ryu S."/>
            <person name="Kim W."/>
        </authorList>
    </citation>
    <scope>NUCLEOTIDE SEQUENCE [LARGE SCALE GENOMIC DNA]</scope>
    <source>
        <tissue evidence="10">Muscle</tissue>
    </source>
</reference>
<keyword evidence="6" id="KW-0539">Nucleus</keyword>
<evidence type="ECO:0000256" key="4">
    <source>
        <dbReference type="ARBA" id="ARBA00022771"/>
    </source>
</evidence>
<evidence type="ECO:0000256" key="7">
    <source>
        <dbReference type="PROSITE-ProRule" id="PRU00042"/>
    </source>
</evidence>
<feature type="domain" description="C2H2-type" evidence="9">
    <location>
        <begin position="377"/>
        <end position="404"/>
    </location>
</feature>
<keyword evidence="11" id="KW-1185">Reference proteome</keyword>
<evidence type="ECO:0000256" key="5">
    <source>
        <dbReference type="ARBA" id="ARBA00022833"/>
    </source>
</evidence>
<evidence type="ECO:0000256" key="3">
    <source>
        <dbReference type="ARBA" id="ARBA00022737"/>
    </source>
</evidence>
<comment type="caution">
    <text evidence="10">The sequence shown here is derived from an EMBL/GenBank/DDBJ whole genome shotgun (WGS) entry which is preliminary data.</text>
</comment>
<dbReference type="SUPFAM" id="SSF57667">
    <property type="entry name" value="beta-beta-alpha zinc fingers"/>
    <property type="match status" value="3"/>
</dbReference>
<feature type="domain" description="C2H2-type" evidence="9">
    <location>
        <begin position="467"/>
        <end position="494"/>
    </location>
</feature>
<evidence type="ECO:0000256" key="6">
    <source>
        <dbReference type="ARBA" id="ARBA00023242"/>
    </source>
</evidence>
<dbReference type="PANTHER" id="PTHR16515">
    <property type="entry name" value="PR DOMAIN ZINC FINGER PROTEIN"/>
    <property type="match status" value="1"/>
</dbReference>
<comment type="subcellular location">
    <subcellularLocation>
        <location evidence="1">Nucleus</location>
    </subcellularLocation>
</comment>
<evidence type="ECO:0000313" key="10">
    <source>
        <dbReference type="EMBL" id="MPC15503.1"/>
    </source>
</evidence>
<dbReference type="SMART" id="SM00355">
    <property type="entry name" value="ZnF_C2H2"/>
    <property type="match status" value="5"/>
</dbReference>
<feature type="domain" description="C2H2-type" evidence="9">
    <location>
        <begin position="178"/>
        <end position="205"/>
    </location>
</feature>
<accession>A0A5B7D5B0</accession>